<dbReference type="AlphaFoldDB" id="A0A8J5PLD4"/>
<dbReference type="EMBL" id="JAELUQ010000001">
    <property type="protein sequence ID" value="KAG7421617.1"/>
    <property type="molecule type" value="Genomic_DNA"/>
</dbReference>
<name>A0A8J5PLD4_FUSOX</name>
<dbReference type="Proteomes" id="UP000694050">
    <property type="component" value="Unassembled WGS sequence"/>
</dbReference>
<gene>
    <name evidence="1" type="ORF">Forpe1208_v000320</name>
</gene>
<accession>A0A8J5PLD4</accession>
<comment type="caution">
    <text evidence="1">The sequence shown here is derived from an EMBL/GenBank/DDBJ whole genome shotgun (WGS) entry which is preliminary data.</text>
</comment>
<evidence type="ECO:0000313" key="2">
    <source>
        <dbReference type="Proteomes" id="UP000694050"/>
    </source>
</evidence>
<protein>
    <submittedName>
        <fullName evidence="1">Uncharacterized protein</fullName>
    </submittedName>
</protein>
<reference evidence="1" key="1">
    <citation type="submission" date="2021-04" db="EMBL/GenBank/DDBJ databases">
        <title>First draft genome resource for Brassicaceae pathogens Fusarium oxysporum f. sp. raphani and Fusarium oxysporum f. sp. rapae.</title>
        <authorList>
            <person name="Asai S."/>
        </authorList>
    </citation>
    <scope>NUCLEOTIDE SEQUENCE</scope>
    <source>
        <strain evidence="1">Tf1208</strain>
    </source>
</reference>
<organism evidence="1 2">
    <name type="scientific">Fusarium oxysporum f. sp. rapae</name>
    <dbReference type="NCBI Taxonomy" id="485398"/>
    <lineage>
        <taxon>Eukaryota</taxon>
        <taxon>Fungi</taxon>
        <taxon>Dikarya</taxon>
        <taxon>Ascomycota</taxon>
        <taxon>Pezizomycotina</taxon>
        <taxon>Sordariomycetes</taxon>
        <taxon>Hypocreomycetidae</taxon>
        <taxon>Hypocreales</taxon>
        <taxon>Nectriaceae</taxon>
        <taxon>Fusarium</taxon>
        <taxon>Fusarium oxysporum species complex</taxon>
    </lineage>
</organism>
<sequence>MRQIKYATMIPQIYDTTIIIGACRVIPRDDESEDSGFDVDQCCWNDARMDMKRVVQLGYRQTWLSAKRAEGFVKTYPSEMIGRILLHIREAFEDTKQRPFPTEILVILYGFGNPAIGCHMNCSKDFLDPDAILTPSMILNELPPDGEATLVMRMFAPRPWVESYRLHRHVLDKIKAAYPDVCKQAAADGRLTKQTFTEEGLLDYRRSKIREMLFKYRHYELALWLRQGPKDTDGTTIIGDRMLQFMDPYPQETRLQTMSREALLATVVNFRLAMAVLTDNMVAQFKLKRPLDQTCLEWDMPRWLELRSNLTRSNEFYDLFKKEEDIEAEAGLLWSGYTRFRLYLRAAHCETYAGEEERIYTLRSIANVLVDIEHLFDYILDRVEKSASVCKTVVDEAKKEYGDEGLRRSMPRERFESLENIIQQLYEMVFDGYPVAEPGGNSQW</sequence>
<evidence type="ECO:0000313" key="1">
    <source>
        <dbReference type="EMBL" id="KAG7421617.1"/>
    </source>
</evidence>
<proteinExistence type="predicted"/>